<evidence type="ECO:0000313" key="4">
    <source>
        <dbReference type="Proteomes" id="UP000681967"/>
    </source>
</evidence>
<organism evidence="3 4">
    <name type="scientific">Rotaria magnacalcarata</name>
    <dbReference type="NCBI Taxonomy" id="392030"/>
    <lineage>
        <taxon>Eukaryota</taxon>
        <taxon>Metazoa</taxon>
        <taxon>Spiralia</taxon>
        <taxon>Gnathifera</taxon>
        <taxon>Rotifera</taxon>
        <taxon>Eurotatoria</taxon>
        <taxon>Bdelloidea</taxon>
        <taxon>Philodinida</taxon>
        <taxon>Philodinidae</taxon>
        <taxon>Rotaria</taxon>
    </lineage>
</organism>
<proteinExistence type="predicted"/>
<reference evidence="3" key="1">
    <citation type="submission" date="2021-02" db="EMBL/GenBank/DDBJ databases">
        <authorList>
            <person name="Nowell W R."/>
        </authorList>
    </citation>
    <scope>NUCLEOTIDE SEQUENCE</scope>
</reference>
<feature type="compositionally biased region" description="Polar residues" evidence="2">
    <location>
        <begin position="44"/>
        <end position="61"/>
    </location>
</feature>
<dbReference type="Proteomes" id="UP000681967">
    <property type="component" value="Unassembled WGS sequence"/>
</dbReference>
<keyword evidence="1" id="KW-0175">Coiled coil</keyword>
<evidence type="ECO:0000313" key="3">
    <source>
        <dbReference type="EMBL" id="CAF5101746.1"/>
    </source>
</evidence>
<feature type="region of interest" description="Disordered" evidence="2">
    <location>
        <begin position="1"/>
        <end position="64"/>
    </location>
</feature>
<feature type="non-terminal residue" evidence="3">
    <location>
        <position position="1"/>
    </location>
</feature>
<sequence>MISTGSFDHFRDSPSPNSNISEISNSSNGMGLCPPRSPKKIPQPNFSTDLKTTRTLSSPAEVSNLREKLNEKDKSIEQLKKEHQKDHLELSESLGKIHSLKQQITTLQQQYEVKENQNVHLIQEQVQLKQRVEDLQFQLEEYQSPESNLVKLSDDPQLVLSVNEIENFAETNEKLAQLESINQILTDEKELLQEELKQLHEMKESETQAKTYIDELERTIETFKFQIADLQSKTNQWNEKETFYKQQISEYQSKMDQIAKQDENNRLKLTTLEQEKYTNEKQIKDLLTELRRY</sequence>
<protein>
    <submittedName>
        <fullName evidence="3">Uncharacterized protein</fullName>
    </submittedName>
</protein>
<dbReference type="EMBL" id="CAJOBH010238880">
    <property type="protein sequence ID" value="CAF5101746.1"/>
    <property type="molecule type" value="Genomic_DNA"/>
</dbReference>
<feature type="compositionally biased region" description="Low complexity" evidence="2">
    <location>
        <begin position="13"/>
        <end position="28"/>
    </location>
</feature>
<dbReference type="AlphaFoldDB" id="A0A8S3F4C1"/>
<evidence type="ECO:0000256" key="2">
    <source>
        <dbReference type="SAM" id="MobiDB-lite"/>
    </source>
</evidence>
<name>A0A8S3F4C1_9BILA</name>
<accession>A0A8S3F4C1</accession>
<evidence type="ECO:0000256" key="1">
    <source>
        <dbReference type="SAM" id="Coils"/>
    </source>
</evidence>
<gene>
    <name evidence="3" type="ORF">BYL167_LOCUS64460</name>
</gene>
<comment type="caution">
    <text evidence="3">The sequence shown here is derived from an EMBL/GenBank/DDBJ whole genome shotgun (WGS) entry which is preliminary data.</text>
</comment>
<feature type="coiled-coil region" evidence="1">
    <location>
        <begin position="168"/>
        <end position="233"/>
    </location>
</feature>